<accession>K9H610</accession>
<proteinExistence type="predicted"/>
<keyword evidence="3" id="KW-1185">Reference proteome</keyword>
<evidence type="ECO:0000313" key="3">
    <source>
        <dbReference type="Proteomes" id="UP000009881"/>
    </source>
</evidence>
<dbReference type="Pfam" id="PF09656">
    <property type="entry name" value="PGPGW"/>
    <property type="match status" value="1"/>
</dbReference>
<feature type="transmembrane region" description="Helical" evidence="1">
    <location>
        <begin position="6"/>
        <end position="35"/>
    </location>
</feature>
<dbReference type="AlphaFoldDB" id="K9H610"/>
<reference evidence="2 3" key="1">
    <citation type="journal article" date="2013" name="Genome Announc.">
        <title>Draft Genome Sequence of an Alphaproteobacterium, Caenispirillum salinarum AK4(T), Isolated from a Solar Saltern.</title>
        <authorList>
            <person name="Khatri I."/>
            <person name="Singh A."/>
            <person name="Korpole S."/>
            <person name="Pinnaka A.K."/>
            <person name="Subramanian S."/>
        </authorList>
    </citation>
    <scope>NUCLEOTIDE SEQUENCE [LARGE SCALE GENOMIC DNA]</scope>
    <source>
        <strain evidence="2 3">AK4</strain>
    </source>
</reference>
<dbReference type="STRING" id="1238182.C882_2613"/>
<gene>
    <name evidence="2" type="ORF">C882_2613</name>
</gene>
<comment type="caution">
    <text evidence="2">The sequence shown here is derived from an EMBL/GenBank/DDBJ whole genome shotgun (WGS) entry which is preliminary data.</text>
</comment>
<evidence type="ECO:0008006" key="4">
    <source>
        <dbReference type="Google" id="ProtNLM"/>
    </source>
</evidence>
<dbReference type="InterPro" id="IPR019099">
    <property type="entry name" value="Uncharacterised_PGPGW_TM"/>
</dbReference>
<dbReference type="EMBL" id="ANHY01000003">
    <property type="protein sequence ID" value="EKV32534.1"/>
    <property type="molecule type" value="Genomic_DNA"/>
</dbReference>
<dbReference type="Proteomes" id="UP000009881">
    <property type="component" value="Unassembled WGS sequence"/>
</dbReference>
<keyword evidence="1" id="KW-0812">Transmembrane</keyword>
<protein>
    <recommendedName>
        <fullName evidence="4">Transmembrane protein</fullName>
    </recommendedName>
</protein>
<keyword evidence="1" id="KW-0472">Membrane</keyword>
<keyword evidence="1" id="KW-1133">Transmembrane helix</keyword>
<dbReference type="eggNOG" id="ENOG5033EAS">
    <property type="taxonomic scope" value="Bacteria"/>
</dbReference>
<evidence type="ECO:0000313" key="2">
    <source>
        <dbReference type="EMBL" id="EKV32534.1"/>
    </source>
</evidence>
<sequence length="88" mass="9707">MRLGLGWILVVVGAVTAPTPVPVGLPMVAVGLYLLARESKTVRRVIRERRRALPGFSRRLNGLKHRMPRGVRRMIEATDPLPQGEGGE</sequence>
<evidence type="ECO:0000256" key="1">
    <source>
        <dbReference type="SAM" id="Phobius"/>
    </source>
</evidence>
<organism evidence="2 3">
    <name type="scientific">Caenispirillum salinarum AK4</name>
    <dbReference type="NCBI Taxonomy" id="1238182"/>
    <lineage>
        <taxon>Bacteria</taxon>
        <taxon>Pseudomonadati</taxon>
        <taxon>Pseudomonadota</taxon>
        <taxon>Alphaproteobacteria</taxon>
        <taxon>Rhodospirillales</taxon>
        <taxon>Novispirillaceae</taxon>
        <taxon>Caenispirillum</taxon>
    </lineage>
</organism>
<name>K9H610_9PROT</name>